<dbReference type="EMBL" id="BDGG01000001">
    <property type="protein sequence ID" value="GAU90465.1"/>
    <property type="molecule type" value="Genomic_DNA"/>
</dbReference>
<gene>
    <name evidence="1" type="primary">RvY_02875</name>
    <name evidence="1" type="synonym">RvY_02875.2</name>
    <name evidence="1" type="ORF">RvY_02875-2</name>
</gene>
<dbReference type="AlphaFoldDB" id="A0A1D1UPZ8"/>
<comment type="caution">
    <text evidence="1">The sequence shown here is derived from an EMBL/GenBank/DDBJ whole genome shotgun (WGS) entry which is preliminary data.</text>
</comment>
<protein>
    <submittedName>
        <fullName evidence="1">Uncharacterized protein</fullName>
    </submittedName>
</protein>
<proteinExistence type="predicted"/>
<evidence type="ECO:0000313" key="1">
    <source>
        <dbReference type="EMBL" id="GAU90465.1"/>
    </source>
</evidence>
<reference evidence="1 2" key="1">
    <citation type="journal article" date="2016" name="Nat. Commun.">
        <title>Extremotolerant tardigrade genome and improved radiotolerance of human cultured cells by tardigrade-unique protein.</title>
        <authorList>
            <person name="Hashimoto T."/>
            <person name="Horikawa D.D."/>
            <person name="Saito Y."/>
            <person name="Kuwahara H."/>
            <person name="Kozuka-Hata H."/>
            <person name="Shin-I T."/>
            <person name="Minakuchi Y."/>
            <person name="Ohishi K."/>
            <person name="Motoyama A."/>
            <person name="Aizu T."/>
            <person name="Enomoto A."/>
            <person name="Kondo K."/>
            <person name="Tanaka S."/>
            <person name="Hara Y."/>
            <person name="Koshikawa S."/>
            <person name="Sagara H."/>
            <person name="Miura T."/>
            <person name="Yokobori S."/>
            <person name="Miyagawa K."/>
            <person name="Suzuki Y."/>
            <person name="Kubo T."/>
            <person name="Oyama M."/>
            <person name="Kohara Y."/>
            <person name="Fujiyama A."/>
            <person name="Arakawa K."/>
            <person name="Katayama T."/>
            <person name="Toyoda A."/>
            <person name="Kunieda T."/>
        </authorList>
    </citation>
    <scope>NUCLEOTIDE SEQUENCE [LARGE SCALE GENOMIC DNA]</scope>
    <source>
        <strain evidence="1 2">YOKOZUNA-1</strain>
    </source>
</reference>
<keyword evidence="2" id="KW-1185">Reference proteome</keyword>
<name>A0A1D1UPZ8_RAMVA</name>
<organism evidence="1 2">
    <name type="scientific">Ramazzottius varieornatus</name>
    <name type="common">Water bear</name>
    <name type="synonym">Tardigrade</name>
    <dbReference type="NCBI Taxonomy" id="947166"/>
    <lineage>
        <taxon>Eukaryota</taxon>
        <taxon>Metazoa</taxon>
        <taxon>Ecdysozoa</taxon>
        <taxon>Tardigrada</taxon>
        <taxon>Eutardigrada</taxon>
        <taxon>Parachela</taxon>
        <taxon>Hypsibioidea</taxon>
        <taxon>Ramazzottiidae</taxon>
        <taxon>Ramazzottius</taxon>
    </lineage>
</organism>
<accession>A0A1D1UPZ8</accession>
<evidence type="ECO:0000313" key="2">
    <source>
        <dbReference type="Proteomes" id="UP000186922"/>
    </source>
</evidence>
<dbReference type="Proteomes" id="UP000186922">
    <property type="component" value="Unassembled WGS sequence"/>
</dbReference>
<sequence>MSSWKNGEELFWDFTVVDTLAITNFAMSTLKPDPRCRRKEKDFQVQGHQKPVPVLPRWFRDPWTIRPCAKELFEAVGRKMAEVTGESDLFTPSSNECQSIFCAMIIVLFLILSKIRKASTKLFMF</sequence>